<gene>
    <name evidence="2" type="ORF">SAMN04488057_10950</name>
</gene>
<evidence type="ECO:0000313" key="2">
    <source>
        <dbReference type="EMBL" id="SHN17278.1"/>
    </source>
</evidence>
<protein>
    <submittedName>
        <fullName evidence="2">Uncharacterized protein</fullName>
    </submittedName>
</protein>
<dbReference type="AlphaFoldDB" id="A0A1M7PJG3"/>
<evidence type="ECO:0000313" key="3">
    <source>
        <dbReference type="Proteomes" id="UP000184513"/>
    </source>
</evidence>
<name>A0A1M7PJG3_9BACT</name>
<organism evidence="2 3">
    <name type="scientific">Cyclobacterium lianum</name>
    <dbReference type="NCBI Taxonomy" id="388280"/>
    <lineage>
        <taxon>Bacteria</taxon>
        <taxon>Pseudomonadati</taxon>
        <taxon>Bacteroidota</taxon>
        <taxon>Cytophagia</taxon>
        <taxon>Cytophagales</taxon>
        <taxon>Cyclobacteriaceae</taxon>
        <taxon>Cyclobacterium</taxon>
    </lineage>
</organism>
<accession>A0A1M7PJG3</accession>
<feature type="region of interest" description="Disordered" evidence="1">
    <location>
        <begin position="29"/>
        <end position="48"/>
    </location>
</feature>
<proteinExistence type="predicted"/>
<reference evidence="2 3" key="1">
    <citation type="submission" date="2016-11" db="EMBL/GenBank/DDBJ databases">
        <authorList>
            <person name="Jaros S."/>
            <person name="Januszkiewicz K."/>
            <person name="Wedrychowicz H."/>
        </authorList>
    </citation>
    <scope>NUCLEOTIDE SEQUENCE [LARGE SCALE GENOMIC DNA]</scope>
    <source>
        <strain evidence="2 3">CGMCC 1.6102</strain>
    </source>
</reference>
<evidence type="ECO:0000256" key="1">
    <source>
        <dbReference type="SAM" id="MobiDB-lite"/>
    </source>
</evidence>
<keyword evidence="3" id="KW-1185">Reference proteome</keyword>
<dbReference type="EMBL" id="FRCY01000009">
    <property type="protein sequence ID" value="SHN17278.1"/>
    <property type="molecule type" value="Genomic_DNA"/>
</dbReference>
<sequence>MKKNKAKKKFEFSHADNLFAGIPVKSHRLKKGFNLQEPAKSPEKKSMD</sequence>
<dbReference type="RefSeq" id="WP_178371503.1">
    <property type="nucleotide sequence ID" value="NZ_FRCY01000009.1"/>
</dbReference>
<dbReference type="Proteomes" id="UP000184513">
    <property type="component" value="Unassembled WGS sequence"/>
</dbReference>